<accession>C1H3P8</accession>
<name>C1H3P8_PARBA</name>
<feature type="compositionally biased region" description="Basic residues" evidence="1">
    <location>
        <begin position="20"/>
        <end position="36"/>
    </location>
</feature>
<dbReference type="AlphaFoldDB" id="C1H3P8"/>
<reference evidence="2 3" key="1">
    <citation type="journal article" date="2011" name="PLoS Genet.">
        <title>Comparative genomic analysis of human fungal pathogens causing paracoccidioidomycosis.</title>
        <authorList>
            <person name="Desjardins C.A."/>
            <person name="Champion M.D."/>
            <person name="Holder J.W."/>
            <person name="Muszewska A."/>
            <person name="Goldberg J."/>
            <person name="Bailao A.M."/>
            <person name="Brigido M.M."/>
            <person name="Ferreira M.E."/>
            <person name="Garcia A.M."/>
            <person name="Grynberg M."/>
            <person name="Gujja S."/>
            <person name="Heiman D.I."/>
            <person name="Henn M.R."/>
            <person name="Kodira C.D."/>
            <person name="Leon-Narvaez H."/>
            <person name="Longo L.V."/>
            <person name="Ma L.J."/>
            <person name="Malavazi I."/>
            <person name="Matsuo A.L."/>
            <person name="Morais F.V."/>
            <person name="Pereira M."/>
            <person name="Rodriguez-Brito S."/>
            <person name="Sakthikumar S."/>
            <person name="Salem-Izacc S.M."/>
            <person name="Sykes S.M."/>
            <person name="Teixeira M.M."/>
            <person name="Vallejo M.C."/>
            <person name="Walter M.E."/>
            <person name="Yandava C."/>
            <person name="Young S."/>
            <person name="Zeng Q."/>
            <person name="Zucker J."/>
            <person name="Felipe M.S."/>
            <person name="Goldman G.H."/>
            <person name="Haas B.J."/>
            <person name="McEwen J.G."/>
            <person name="Nino-Vega G."/>
            <person name="Puccia R."/>
            <person name="San-Blas G."/>
            <person name="Soares C.M."/>
            <person name="Birren B.W."/>
            <person name="Cuomo C.A."/>
        </authorList>
    </citation>
    <scope>NUCLEOTIDE SEQUENCE [LARGE SCALE GENOMIC DNA]</scope>
    <source>
        <strain evidence="3">ATCC MYA-826 / Pb01</strain>
    </source>
</reference>
<evidence type="ECO:0000256" key="1">
    <source>
        <dbReference type="SAM" id="MobiDB-lite"/>
    </source>
</evidence>
<protein>
    <submittedName>
        <fullName evidence="2">Uncharacterized protein</fullName>
    </submittedName>
</protein>
<dbReference type="KEGG" id="pbl:PAAG_05391"/>
<dbReference type="HOGENOM" id="CLU_2886395_0_0_1"/>
<feature type="compositionally biased region" description="Basic and acidic residues" evidence="1">
    <location>
        <begin position="37"/>
        <end position="49"/>
    </location>
</feature>
<organism evidence="2 3">
    <name type="scientific">Paracoccidioides lutzii (strain ATCC MYA-826 / Pb01)</name>
    <name type="common">Paracoccidioides brasiliensis</name>
    <dbReference type="NCBI Taxonomy" id="502779"/>
    <lineage>
        <taxon>Eukaryota</taxon>
        <taxon>Fungi</taxon>
        <taxon>Dikarya</taxon>
        <taxon>Ascomycota</taxon>
        <taxon>Pezizomycotina</taxon>
        <taxon>Eurotiomycetes</taxon>
        <taxon>Eurotiomycetidae</taxon>
        <taxon>Onygenales</taxon>
        <taxon>Ajellomycetaceae</taxon>
        <taxon>Paracoccidioides</taxon>
    </lineage>
</organism>
<dbReference type="RefSeq" id="XP_002792662.2">
    <property type="nucleotide sequence ID" value="XM_002792616.2"/>
</dbReference>
<evidence type="ECO:0000313" key="3">
    <source>
        <dbReference type="Proteomes" id="UP000002059"/>
    </source>
</evidence>
<keyword evidence="3" id="KW-1185">Reference proteome</keyword>
<sequence>MSRTVSAAAQRGRVTLAVRAKGKGWARHTRDKRITRKERENRDDGEKMFERREEEVYIIHKAA</sequence>
<dbReference type="EMBL" id="KN294005">
    <property type="protein sequence ID" value="EEH34342.2"/>
    <property type="molecule type" value="Genomic_DNA"/>
</dbReference>
<feature type="region of interest" description="Disordered" evidence="1">
    <location>
        <begin position="19"/>
        <end position="49"/>
    </location>
</feature>
<evidence type="ECO:0000313" key="2">
    <source>
        <dbReference type="EMBL" id="EEH34342.2"/>
    </source>
</evidence>
<dbReference type="Proteomes" id="UP000002059">
    <property type="component" value="Partially assembled WGS sequence"/>
</dbReference>
<dbReference type="OrthoDB" id="10327044at2759"/>
<dbReference type="OMA" id="WARHTRD"/>
<proteinExistence type="predicted"/>
<dbReference type="GeneID" id="9096016"/>
<gene>
    <name evidence="2" type="ORF">PAAG_05391</name>
</gene>
<dbReference type="VEuPathDB" id="FungiDB:PAAG_05391"/>